<organism evidence="2 3">
    <name type="scientific">Liparis tanakae</name>
    <name type="common">Tanaka's snailfish</name>
    <dbReference type="NCBI Taxonomy" id="230148"/>
    <lineage>
        <taxon>Eukaryota</taxon>
        <taxon>Metazoa</taxon>
        <taxon>Chordata</taxon>
        <taxon>Craniata</taxon>
        <taxon>Vertebrata</taxon>
        <taxon>Euteleostomi</taxon>
        <taxon>Actinopterygii</taxon>
        <taxon>Neopterygii</taxon>
        <taxon>Teleostei</taxon>
        <taxon>Neoteleostei</taxon>
        <taxon>Acanthomorphata</taxon>
        <taxon>Eupercaria</taxon>
        <taxon>Perciformes</taxon>
        <taxon>Cottioidei</taxon>
        <taxon>Cottales</taxon>
        <taxon>Liparidae</taxon>
        <taxon>Liparis</taxon>
    </lineage>
</organism>
<evidence type="ECO:0000256" key="1">
    <source>
        <dbReference type="SAM" id="MobiDB-lite"/>
    </source>
</evidence>
<protein>
    <submittedName>
        <fullName evidence="2">Uncharacterized protein</fullName>
    </submittedName>
</protein>
<evidence type="ECO:0000313" key="2">
    <source>
        <dbReference type="EMBL" id="TNN72978.1"/>
    </source>
</evidence>
<proteinExistence type="predicted"/>
<evidence type="ECO:0000313" key="3">
    <source>
        <dbReference type="Proteomes" id="UP000314294"/>
    </source>
</evidence>
<name>A0A4Z2I4U3_9TELE</name>
<feature type="region of interest" description="Disordered" evidence="1">
    <location>
        <begin position="1"/>
        <end position="29"/>
    </location>
</feature>
<reference evidence="2 3" key="1">
    <citation type="submission" date="2019-03" db="EMBL/GenBank/DDBJ databases">
        <title>First draft genome of Liparis tanakae, snailfish: a comprehensive survey of snailfish specific genes.</title>
        <authorList>
            <person name="Kim W."/>
            <person name="Song I."/>
            <person name="Jeong J.-H."/>
            <person name="Kim D."/>
            <person name="Kim S."/>
            <person name="Ryu S."/>
            <person name="Song J.Y."/>
            <person name="Lee S.K."/>
        </authorList>
    </citation>
    <scope>NUCLEOTIDE SEQUENCE [LARGE SCALE GENOMIC DNA]</scope>
    <source>
        <tissue evidence="2">Muscle</tissue>
    </source>
</reference>
<gene>
    <name evidence="2" type="ORF">EYF80_016768</name>
</gene>
<comment type="caution">
    <text evidence="2">The sequence shown here is derived from an EMBL/GenBank/DDBJ whole genome shotgun (WGS) entry which is preliminary data.</text>
</comment>
<feature type="compositionally biased region" description="Basic and acidic residues" evidence="1">
    <location>
        <begin position="17"/>
        <end position="29"/>
    </location>
</feature>
<keyword evidence="3" id="KW-1185">Reference proteome</keyword>
<dbReference type="AlphaFoldDB" id="A0A4Z2I4U3"/>
<dbReference type="EMBL" id="SRLO01000130">
    <property type="protein sequence ID" value="TNN72978.1"/>
    <property type="molecule type" value="Genomic_DNA"/>
</dbReference>
<dbReference type="Proteomes" id="UP000314294">
    <property type="component" value="Unassembled WGS sequence"/>
</dbReference>
<sequence>MRTRHSAAANTLKPRTPAREARTGHDKKMNAWWQPVSSDSLKKERKKEVLPSFHPKGRRQMKQMLVNKQVIGGMKLPLSMKEYLYCRSYEHINLLSEMSTYGKRANMWQMGNSSLMAFAVLPG</sequence>
<accession>A0A4Z2I4U3</accession>